<dbReference type="STRING" id="1581680.BN1209_1229"/>
<name>A0A0B7IYV2_9PROT</name>
<dbReference type="SUPFAM" id="SSF57997">
    <property type="entry name" value="Tropomyosin"/>
    <property type="match status" value="1"/>
</dbReference>
<dbReference type="Proteomes" id="UP000056322">
    <property type="component" value="Chromosome 1"/>
</dbReference>
<dbReference type="KEGG" id="mbac:BN1209_1229"/>
<dbReference type="EMBL" id="LN794158">
    <property type="protein sequence ID" value="CEN56269.1"/>
    <property type="molecule type" value="Genomic_DNA"/>
</dbReference>
<accession>A0A0B7IYV2</accession>
<evidence type="ECO:0000313" key="3">
    <source>
        <dbReference type="Proteomes" id="UP000056322"/>
    </source>
</evidence>
<organism evidence="2 3">
    <name type="scientific">Candidatus Methylopumilus turicensis</name>
    <dbReference type="NCBI Taxonomy" id="1581680"/>
    <lineage>
        <taxon>Bacteria</taxon>
        <taxon>Pseudomonadati</taxon>
        <taxon>Pseudomonadota</taxon>
        <taxon>Betaproteobacteria</taxon>
        <taxon>Nitrosomonadales</taxon>
        <taxon>Methylophilaceae</taxon>
        <taxon>Candidatus Methylopumilus</taxon>
    </lineage>
</organism>
<dbReference type="AlphaFoldDB" id="A0A0B7IYV2"/>
<proteinExistence type="predicted"/>
<evidence type="ECO:0000313" key="2">
    <source>
        <dbReference type="EMBL" id="CEN56269.1"/>
    </source>
</evidence>
<protein>
    <submittedName>
        <fullName evidence="2">Uncharacterized protein</fullName>
    </submittedName>
</protein>
<gene>
    <name evidence="2" type="ORF">BN1209_1229</name>
</gene>
<dbReference type="RefSeq" id="WP_052661111.1">
    <property type="nucleotide sequence ID" value="NZ_LN794158.1"/>
</dbReference>
<reference evidence="3" key="1">
    <citation type="submission" date="2014-12" db="EMBL/GenBank/DDBJ databases">
        <authorList>
            <person name="Salcher M.M."/>
        </authorList>
    </citation>
    <scope>NUCLEOTIDE SEQUENCE [LARGE SCALE GENOMIC DNA]</scope>
    <source>
        <strain evidence="3">MMS-10A-171</strain>
    </source>
</reference>
<sequence>METTIMKSIFGPGKIIIGLLLTASFFLNPVHAADKKDKAARRAQQMVQQIQQEKAQLQSQLDQATQAKAVLDADMAKAQEENATLKTKFGAANRKIEGLEISLKEMTAERLAFEAKLLKTQVELEATKTALNELDVKYQANVYDLKVNEQQRANLTATTIQKTKVIDACLAKNAKLYDYGLELVKLYENPSLYKKAVLTEPFSQIKRVELENILQNYNDKIDLEKATGFQ</sequence>
<evidence type="ECO:0000256" key="1">
    <source>
        <dbReference type="SAM" id="Coils"/>
    </source>
</evidence>
<keyword evidence="1" id="KW-0175">Coiled coil</keyword>
<keyword evidence="3" id="KW-1185">Reference proteome</keyword>
<feature type="coiled-coil region" evidence="1">
    <location>
        <begin position="33"/>
        <end position="116"/>
    </location>
</feature>
<dbReference type="HOGENOM" id="CLU_1260212_0_0_4"/>